<accession>A0A0F9CAT8</accession>
<reference evidence="1" key="1">
    <citation type="journal article" date="2015" name="Nature">
        <title>Complex archaea that bridge the gap between prokaryotes and eukaryotes.</title>
        <authorList>
            <person name="Spang A."/>
            <person name="Saw J.H."/>
            <person name="Jorgensen S.L."/>
            <person name="Zaremba-Niedzwiedzka K."/>
            <person name="Martijn J."/>
            <person name="Lind A.E."/>
            <person name="van Eijk R."/>
            <person name="Schleper C."/>
            <person name="Guy L."/>
            <person name="Ettema T.J."/>
        </authorList>
    </citation>
    <scope>NUCLEOTIDE SEQUENCE</scope>
</reference>
<dbReference type="AlphaFoldDB" id="A0A0F9CAT8"/>
<comment type="caution">
    <text evidence="1">The sequence shown here is derived from an EMBL/GenBank/DDBJ whole genome shotgun (WGS) entry which is preliminary data.</text>
</comment>
<organism evidence="1">
    <name type="scientific">marine sediment metagenome</name>
    <dbReference type="NCBI Taxonomy" id="412755"/>
    <lineage>
        <taxon>unclassified sequences</taxon>
        <taxon>metagenomes</taxon>
        <taxon>ecological metagenomes</taxon>
    </lineage>
</organism>
<gene>
    <name evidence="1" type="ORF">LCGC14_2344940</name>
</gene>
<name>A0A0F9CAT8_9ZZZZ</name>
<sequence>MSKSILLPRNIWVFKHPHLSGLTDYQIESPSLYTDALYCVTERPTIDPDILPLLGEVVRDFTPCGQEIYWRLK</sequence>
<dbReference type="EMBL" id="LAZR01034006">
    <property type="protein sequence ID" value="KKL46503.1"/>
    <property type="molecule type" value="Genomic_DNA"/>
</dbReference>
<proteinExistence type="predicted"/>
<evidence type="ECO:0000313" key="1">
    <source>
        <dbReference type="EMBL" id="KKL46503.1"/>
    </source>
</evidence>
<protein>
    <submittedName>
        <fullName evidence="1">Uncharacterized protein</fullName>
    </submittedName>
</protein>